<reference evidence="2" key="1">
    <citation type="submission" date="2023-10" db="EMBL/GenBank/DDBJ databases">
        <authorList>
            <person name="Hackl T."/>
        </authorList>
    </citation>
    <scope>NUCLEOTIDE SEQUENCE</scope>
</reference>
<feature type="signal peptide" evidence="1">
    <location>
        <begin position="1"/>
        <end position="22"/>
    </location>
</feature>
<dbReference type="Proteomes" id="UP001295740">
    <property type="component" value="Unassembled WGS sequence"/>
</dbReference>
<proteinExistence type="predicted"/>
<comment type="caution">
    <text evidence="2">The sequence shown here is derived from an EMBL/GenBank/DDBJ whole genome shotgun (WGS) entry which is preliminary data.</text>
</comment>
<accession>A0AAI8YFX3</accession>
<protein>
    <submittedName>
        <fullName evidence="2">Uu.00g107670.m01.CDS01</fullName>
    </submittedName>
</protein>
<keyword evidence="1" id="KW-0732">Signal</keyword>
<sequence>MKFLQVAIPLVTFFALPTLAAPQQVAKADKREQPGAVLDCVKDKCGETSDPGYFQCLADCLKAHG</sequence>
<evidence type="ECO:0000313" key="2">
    <source>
        <dbReference type="EMBL" id="CAJ2503373.1"/>
    </source>
</evidence>
<feature type="chain" id="PRO_5042592060" evidence="1">
    <location>
        <begin position="23"/>
        <end position="65"/>
    </location>
</feature>
<evidence type="ECO:0000256" key="1">
    <source>
        <dbReference type="SAM" id="SignalP"/>
    </source>
</evidence>
<evidence type="ECO:0000313" key="3">
    <source>
        <dbReference type="Proteomes" id="UP001295740"/>
    </source>
</evidence>
<dbReference type="EMBL" id="CAUWAG010000006">
    <property type="protein sequence ID" value="CAJ2503373.1"/>
    <property type="molecule type" value="Genomic_DNA"/>
</dbReference>
<keyword evidence="3" id="KW-1185">Reference proteome</keyword>
<organism evidence="2 3">
    <name type="scientific">Anthostomella pinea</name>
    <dbReference type="NCBI Taxonomy" id="933095"/>
    <lineage>
        <taxon>Eukaryota</taxon>
        <taxon>Fungi</taxon>
        <taxon>Dikarya</taxon>
        <taxon>Ascomycota</taxon>
        <taxon>Pezizomycotina</taxon>
        <taxon>Sordariomycetes</taxon>
        <taxon>Xylariomycetidae</taxon>
        <taxon>Xylariales</taxon>
        <taxon>Xylariaceae</taxon>
        <taxon>Anthostomella</taxon>
    </lineage>
</organism>
<dbReference type="AlphaFoldDB" id="A0AAI8YFX3"/>
<name>A0AAI8YFX3_9PEZI</name>
<gene>
    <name evidence="2" type="ORF">KHLLAP_LOCUS3841</name>
</gene>